<name>A0ABS4NIM8_9BACL</name>
<proteinExistence type="predicted"/>
<organism evidence="1 2">
    <name type="scientific">Paenibacillus silagei</name>
    <dbReference type="NCBI Taxonomy" id="1670801"/>
    <lineage>
        <taxon>Bacteria</taxon>
        <taxon>Bacillati</taxon>
        <taxon>Bacillota</taxon>
        <taxon>Bacilli</taxon>
        <taxon>Bacillales</taxon>
        <taxon>Paenibacillaceae</taxon>
        <taxon>Paenibacillus</taxon>
    </lineage>
</organism>
<reference evidence="1 2" key="1">
    <citation type="submission" date="2021-03" db="EMBL/GenBank/DDBJ databases">
        <title>Genomic Encyclopedia of Type Strains, Phase IV (KMG-IV): sequencing the most valuable type-strain genomes for metagenomic binning, comparative biology and taxonomic classification.</title>
        <authorList>
            <person name="Goeker M."/>
        </authorList>
    </citation>
    <scope>NUCLEOTIDE SEQUENCE [LARGE SCALE GENOMIC DNA]</scope>
    <source>
        <strain evidence="1 2">DSM 101953</strain>
    </source>
</reference>
<accession>A0ABS4NIM8</accession>
<evidence type="ECO:0000313" key="2">
    <source>
        <dbReference type="Proteomes" id="UP000773462"/>
    </source>
</evidence>
<comment type="caution">
    <text evidence="1">The sequence shown here is derived from an EMBL/GenBank/DDBJ whole genome shotgun (WGS) entry which is preliminary data.</text>
</comment>
<evidence type="ECO:0000313" key="1">
    <source>
        <dbReference type="EMBL" id="MBP2109892.1"/>
    </source>
</evidence>
<sequence length="277" mass="30930">MLDLSSPVWQQLHGPFGPAEAVPGLLQQLQKEYSTEVKDELYWEHLFHQDTIYSCTFAAVPYLSQLARQSDDPEVKLDIYVNCGIFLTNQLTVNSENLPSEFVHQNPPLAEELVQEIYTAYLTAIEYLGNLSEEIFRYAESTQKDDQEKRYILAADAAYRGDRAVAGILLTYSEGDEYMVGCPSCYEEMYIWPDENSPGMTAYSDDPVFSGKENGQAVTPSALGSVSSEDSPLARLWQAADAVKNGQLMEQLPYLTGKVNCPACGEALDIWPELLPL</sequence>
<dbReference type="RefSeq" id="WP_209868320.1">
    <property type="nucleotide sequence ID" value="NZ_JAGGLV010000001.1"/>
</dbReference>
<keyword evidence="2" id="KW-1185">Reference proteome</keyword>
<dbReference type="Proteomes" id="UP000773462">
    <property type="component" value="Unassembled WGS sequence"/>
</dbReference>
<dbReference type="EMBL" id="JAGGLV010000001">
    <property type="protein sequence ID" value="MBP2109892.1"/>
    <property type="molecule type" value="Genomic_DNA"/>
</dbReference>
<gene>
    <name evidence="1" type="ORF">J2Z70_000031</name>
</gene>
<protein>
    <submittedName>
        <fullName evidence="1">Uncharacterized protein</fullName>
    </submittedName>
</protein>